<evidence type="ECO:0000313" key="2">
    <source>
        <dbReference type="EMBL" id="GMR41923.1"/>
    </source>
</evidence>
<organism evidence="2 3">
    <name type="scientific">Pristionchus mayeri</name>
    <dbReference type="NCBI Taxonomy" id="1317129"/>
    <lineage>
        <taxon>Eukaryota</taxon>
        <taxon>Metazoa</taxon>
        <taxon>Ecdysozoa</taxon>
        <taxon>Nematoda</taxon>
        <taxon>Chromadorea</taxon>
        <taxon>Rhabditida</taxon>
        <taxon>Rhabditina</taxon>
        <taxon>Diplogasteromorpha</taxon>
        <taxon>Diplogasteroidea</taxon>
        <taxon>Neodiplogasteridae</taxon>
        <taxon>Pristionchus</taxon>
    </lineage>
</organism>
<evidence type="ECO:0000313" key="3">
    <source>
        <dbReference type="Proteomes" id="UP001328107"/>
    </source>
</evidence>
<reference evidence="3" key="1">
    <citation type="submission" date="2022-10" db="EMBL/GenBank/DDBJ databases">
        <title>Genome assembly of Pristionchus species.</title>
        <authorList>
            <person name="Yoshida K."/>
            <person name="Sommer R.J."/>
        </authorList>
    </citation>
    <scope>NUCLEOTIDE SEQUENCE [LARGE SCALE GENOMIC DNA]</scope>
    <source>
        <strain evidence="3">RS5460</strain>
    </source>
</reference>
<feature type="region of interest" description="Disordered" evidence="1">
    <location>
        <begin position="204"/>
        <end position="237"/>
    </location>
</feature>
<feature type="compositionally biased region" description="Polar residues" evidence="1">
    <location>
        <begin position="208"/>
        <end position="218"/>
    </location>
</feature>
<keyword evidence="3" id="KW-1185">Reference proteome</keyword>
<feature type="region of interest" description="Disordered" evidence="1">
    <location>
        <begin position="289"/>
        <end position="312"/>
    </location>
</feature>
<dbReference type="Proteomes" id="UP001328107">
    <property type="component" value="Unassembled WGS sequence"/>
</dbReference>
<protein>
    <submittedName>
        <fullName evidence="2">Uncharacterized protein</fullName>
    </submittedName>
</protein>
<dbReference type="AlphaFoldDB" id="A0AAN4ZNU8"/>
<evidence type="ECO:0000256" key="1">
    <source>
        <dbReference type="SAM" id="MobiDB-lite"/>
    </source>
</evidence>
<proteinExistence type="predicted"/>
<feature type="compositionally biased region" description="Basic and acidic residues" evidence="1">
    <location>
        <begin position="220"/>
        <end position="237"/>
    </location>
</feature>
<comment type="caution">
    <text evidence="2">The sequence shown here is derived from an EMBL/GenBank/DDBJ whole genome shotgun (WGS) entry which is preliminary data.</text>
</comment>
<gene>
    <name evidence="2" type="ORF">PMAYCL1PPCAC_12118</name>
</gene>
<name>A0AAN4ZNU8_9BILA</name>
<sequence>MNHQYGGPHQPTRSIHIAKTIVSESDARERLDQFLNGRLNKILDHIPLTKIRAELPIDVEKSFKPAKPLSWIVQQIVCLDPHHHFEHDPRDEHIKFVPNGETYKSMPITTDITPPMPRPSSSDRLKGNIPVQQICDAINQKLRDATKGKISMDRAHEVFGQNNIQMDKVDVIEFIKTHIETGDICATFIEKACPLLEYNADGDEEHSGQNTLNNSMKNLSVDKRKDEERRGERREDGVKWRGEEKGRYGEKWKEEDWRNEKRREEEKWREEKRKEEEWRNEKRRGEEEWWENERRGDGGSRSQANYSHDEVEGTEELEERLRMAFPHIHQRHYLIYILQQVMIDNKRETLYADEFSRHLDEMVGGSFDYSQFGLFIFTELIYYHLLEVAESRNGHVLVRLHPLVRNCKVELLKGYMAGEMYRYVRENGRTNLWDLCGWIDNKDSCFLHEQFPKWKEWGDNDKMMDVKAQYKVHYEVFVKDGDYIGINYNFNGVCASPFLTLNHIV</sequence>
<dbReference type="EMBL" id="BTRK01000003">
    <property type="protein sequence ID" value="GMR41923.1"/>
    <property type="molecule type" value="Genomic_DNA"/>
</dbReference>
<feature type="compositionally biased region" description="Basic and acidic residues" evidence="1">
    <location>
        <begin position="289"/>
        <end position="298"/>
    </location>
</feature>
<accession>A0AAN4ZNU8</accession>